<comment type="caution">
    <text evidence="4">The sequence shown here is derived from an EMBL/GenBank/DDBJ whole genome shotgun (WGS) entry which is preliminary data.</text>
</comment>
<feature type="region of interest" description="Disordered" evidence="3">
    <location>
        <begin position="1"/>
        <end position="27"/>
    </location>
</feature>
<dbReference type="AlphaFoldDB" id="A0AAV4JFR8"/>
<evidence type="ECO:0000256" key="1">
    <source>
        <dbReference type="ARBA" id="ARBA00022574"/>
    </source>
</evidence>
<evidence type="ECO:0000256" key="2">
    <source>
        <dbReference type="ARBA" id="ARBA00022737"/>
    </source>
</evidence>
<dbReference type="EMBL" id="BMAT01006889">
    <property type="protein sequence ID" value="GFS21632.1"/>
    <property type="molecule type" value="Genomic_DNA"/>
</dbReference>
<reference evidence="4 5" key="1">
    <citation type="journal article" date="2021" name="Elife">
        <title>Chloroplast acquisition without the gene transfer in kleptoplastic sea slugs, Plakobranchus ocellatus.</title>
        <authorList>
            <person name="Maeda T."/>
            <person name="Takahashi S."/>
            <person name="Yoshida T."/>
            <person name="Shimamura S."/>
            <person name="Takaki Y."/>
            <person name="Nagai Y."/>
            <person name="Toyoda A."/>
            <person name="Suzuki Y."/>
            <person name="Arimoto A."/>
            <person name="Ishii H."/>
            <person name="Satoh N."/>
            <person name="Nishiyama T."/>
            <person name="Hasebe M."/>
            <person name="Maruyama T."/>
            <person name="Minagawa J."/>
            <person name="Obokata J."/>
            <person name="Shigenobu S."/>
        </authorList>
    </citation>
    <scope>NUCLEOTIDE SEQUENCE [LARGE SCALE GENOMIC DNA]</scope>
</reference>
<dbReference type="InterPro" id="IPR052254">
    <property type="entry name" value="CUL4-DDB1_E3_ligase_receptor"/>
</dbReference>
<dbReference type="PANTHER" id="PTHR44472">
    <property type="entry name" value="DDB1- AND CUL4-ASSOCIATED FACTOR 4-RELATED"/>
    <property type="match status" value="1"/>
</dbReference>
<evidence type="ECO:0000313" key="5">
    <source>
        <dbReference type="Proteomes" id="UP000762676"/>
    </source>
</evidence>
<dbReference type="Pfam" id="PF23761">
    <property type="entry name" value="Beta-prop_DCAF4"/>
    <property type="match status" value="1"/>
</dbReference>
<dbReference type="GO" id="GO:0080008">
    <property type="term" value="C:Cul4-RING E3 ubiquitin ligase complex"/>
    <property type="evidence" value="ECO:0007669"/>
    <property type="project" value="TreeGrafter"/>
</dbReference>
<keyword evidence="1" id="KW-0853">WD repeat</keyword>
<dbReference type="Gene3D" id="2.130.10.10">
    <property type="entry name" value="YVTN repeat-like/Quinoprotein amine dehydrogenase"/>
    <property type="match status" value="1"/>
</dbReference>
<gene>
    <name evidence="4" type="ORF">ElyMa_003343600</name>
</gene>
<keyword evidence="2" id="KW-0677">Repeat</keyword>
<dbReference type="PANTHER" id="PTHR44472:SF1">
    <property type="entry name" value="DDB1 AND CUL4 ASSOCIATED FACTOR 4"/>
    <property type="match status" value="1"/>
</dbReference>
<protein>
    <submittedName>
        <fullName evidence="4">DDB1- and CUL4-associated factor 4-like</fullName>
    </submittedName>
</protein>
<dbReference type="InterPro" id="IPR036322">
    <property type="entry name" value="WD40_repeat_dom_sf"/>
</dbReference>
<feature type="compositionally biased region" description="Basic residues" evidence="3">
    <location>
        <begin position="1"/>
        <end position="10"/>
    </location>
</feature>
<accession>A0AAV4JFR8</accession>
<organism evidence="4 5">
    <name type="scientific">Elysia marginata</name>
    <dbReference type="NCBI Taxonomy" id="1093978"/>
    <lineage>
        <taxon>Eukaryota</taxon>
        <taxon>Metazoa</taxon>
        <taxon>Spiralia</taxon>
        <taxon>Lophotrochozoa</taxon>
        <taxon>Mollusca</taxon>
        <taxon>Gastropoda</taxon>
        <taxon>Heterobranchia</taxon>
        <taxon>Euthyneura</taxon>
        <taxon>Panpulmonata</taxon>
        <taxon>Sacoglossa</taxon>
        <taxon>Placobranchoidea</taxon>
        <taxon>Plakobranchidae</taxon>
        <taxon>Elysia</taxon>
    </lineage>
</organism>
<dbReference type="InterPro" id="IPR015943">
    <property type="entry name" value="WD40/YVTN_repeat-like_dom_sf"/>
</dbReference>
<evidence type="ECO:0000256" key="3">
    <source>
        <dbReference type="SAM" id="MobiDB-lite"/>
    </source>
</evidence>
<dbReference type="SUPFAM" id="SSF50978">
    <property type="entry name" value="WD40 repeat-like"/>
    <property type="match status" value="1"/>
</dbReference>
<feature type="compositionally biased region" description="Basic and acidic residues" evidence="3">
    <location>
        <begin position="11"/>
        <end position="21"/>
    </location>
</feature>
<proteinExistence type="predicted"/>
<evidence type="ECO:0000313" key="4">
    <source>
        <dbReference type="EMBL" id="GFS21632.1"/>
    </source>
</evidence>
<dbReference type="Proteomes" id="UP000762676">
    <property type="component" value="Unassembled WGS sequence"/>
</dbReference>
<name>A0AAV4JFR8_9GAST</name>
<keyword evidence="5" id="KW-1185">Reference proteome</keyword>
<sequence>MARQKNKRFRGHETKAHEVKSHKQLSWKASWEKKLQFSSQLKDQDASSSSSLSETAASTSSSVCDGSESDIPGFYYDKEKKAYFKILPNTMSGVSSFVTKESIKCKENEEQRLADMKQYLRGQSTLLQTALFTPSEIIQRNSSLTEVLQKFQCGRVTCENFRSYINKHRCSTLQPELEIINPGPHQNSPKLDSLQKLLTTSSRDYLICAWSLKSSIAQCVQLLSVSDNFRSLKPNFEETEAPKSFKAIKSLIVTQPIFKKISSLCWAKLPNNEASHTVLYTATCPIGYSPTIVYASNFDITTNSSTNVYELNLGFKTVWSCAWHNFDSKFSVGAERKCHLVDMATRRTWTYYTHNSDPLSQTFSITNPHKMYNGTRGGSIIVHDIRCPGNSRSQKEMRQKHGISCLRLLHDENYIMANDFSGAIMNWDQRMNRIVRKYKGLVNSHYQLPFYLDELESVVCGAGSDSYSKLWDVQTGTILQSIPPPCPAAKDSFPISIYAQGWGNSQGNSGLIMGIKNLFKVYC</sequence>